<dbReference type="Proteomes" id="UP000829398">
    <property type="component" value="Chromosome 3"/>
</dbReference>
<keyword evidence="2" id="KW-1185">Reference proteome</keyword>
<organism evidence="1 2">
    <name type="scientific">Citrus sinensis</name>
    <name type="common">Sweet orange</name>
    <name type="synonym">Citrus aurantium var. sinensis</name>
    <dbReference type="NCBI Taxonomy" id="2711"/>
    <lineage>
        <taxon>Eukaryota</taxon>
        <taxon>Viridiplantae</taxon>
        <taxon>Streptophyta</taxon>
        <taxon>Embryophyta</taxon>
        <taxon>Tracheophyta</taxon>
        <taxon>Spermatophyta</taxon>
        <taxon>Magnoliopsida</taxon>
        <taxon>eudicotyledons</taxon>
        <taxon>Gunneridae</taxon>
        <taxon>Pentapetalae</taxon>
        <taxon>rosids</taxon>
        <taxon>malvids</taxon>
        <taxon>Sapindales</taxon>
        <taxon>Rutaceae</taxon>
        <taxon>Aurantioideae</taxon>
        <taxon>Citrus</taxon>
    </lineage>
</organism>
<name>A0ACB8LWG6_CITSI</name>
<protein>
    <submittedName>
        <fullName evidence="1">Scarecrow-like protein 28</fullName>
    </submittedName>
</protein>
<evidence type="ECO:0000313" key="2">
    <source>
        <dbReference type="Proteomes" id="UP000829398"/>
    </source>
</evidence>
<evidence type="ECO:0000313" key="1">
    <source>
        <dbReference type="EMBL" id="KAH9777705.1"/>
    </source>
</evidence>
<comment type="caution">
    <text evidence="1">The sequence shown here is derived from an EMBL/GenBank/DDBJ whole genome shotgun (WGS) entry which is preliminary data.</text>
</comment>
<gene>
    <name evidence="1" type="ORF">KPL71_007111</name>
</gene>
<dbReference type="EMBL" id="CM039172">
    <property type="protein sequence ID" value="KAH9777705.1"/>
    <property type="molecule type" value="Genomic_DNA"/>
</dbReference>
<accession>A0ACB8LWG6</accession>
<sequence length="783" mass="86852">MLAGCSSSTLLSPRHRLRSEASAQFPACHFQLPSMSTQRLDLPCSFSRKDSSRSQPIRPVGLSVEKPIEPKTSACSLKQNVRLPPLATSTQREIKDEFWEKGKSLKRFAEGGLVDESCINRAKRKKGSSGDNDGKNDDIHEGGGDSLSLGQLGTGNFWFQPSFTGQNVPQVPFTLTCSGEKDRVCYVPGEFISPPLPLSNNPWVESVITEITDLGEKDGDETSHRLAKEVSASSTSSESGSLALRLHENPVEHDVGNGSRNPYPHQGGVEASEEGTNQGENGFELVRLLTDCVEAIGSRNIPAVNHFIAKLGDVASPRGSPISRLTAYYTEALALRVSRLWPHTFHITPPRDFDRVDDDSGAALRLLNQATPIPKFIHFTANEMLLRAFDGKDRVHIIDFDIKQGLQWPSFFQSLASRPNPPSHVRITGIGESKQELNETGDRLSGFAEALNLPFEFHPVVDRLEDVRLWMLHVKEKESVAVNCIFQLHKTLYSGNGGVLRDFLGLIRSTNPTIVLMAEQEAEHNSPFLETRVSNSLRYYSALFDLIDYSLPLDSPVRIKIEEMFAREVRSIVACEGSDRLERHESFENWRRMMEQGGFRCMGISEREMLQSQMLLKMYSCGNYGVKKQGQDGAALTLSWIDQPLYTVSAWAPVDVAGDGRSYRANDVKGLARIMLDKTIAKAADTIRLIEKLEGEATDPELKGYLSLCLCFYVGAAEDYFQKSLKSLDTNSFLEAARLARYGAKKAQNFASLGFDSSSTVWKKSKDLENLGFVTQGVIALLT</sequence>
<reference evidence="2" key="1">
    <citation type="journal article" date="2023" name="Hortic. Res.">
        <title>A chromosome-level phased genome enabling allele-level studies in sweet orange: a case study on citrus Huanglongbing tolerance.</title>
        <authorList>
            <person name="Wu B."/>
            <person name="Yu Q."/>
            <person name="Deng Z."/>
            <person name="Duan Y."/>
            <person name="Luo F."/>
            <person name="Gmitter F. Jr."/>
        </authorList>
    </citation>
    <scope>NUCLEOTIDE SEQUENCE [LARGE SCALE GENOMIC DNA]</scope>
    <source>
        <strain evidence="2">cv. Valencia</strain>
    </source>
</reference>
<proteinExistence type="predicted"/>